<evidence type="ECO:0000256" key="1">
    <source>
        <dbReference type="SAM" id="MobiDB-lite"/>
    </source>
</evidence>
<dbReference type="Proteomes" id="UP000824120">
    <property type="component" value="Chromosome 6"/>
</dbReference>
<feature type="region of interest" description="Disordered" evidence="1">
    <location>
        <begin position="86"/>
        <end position="132"/>
    </location>
</feature>
<gene>
    <name evidence="2" type="ORF">H5410_030760</name>
</gene>
<organism evidence="2 3">
    <name type="scientific">Solanum commersonii</name>
    <name type="common">Commerson's wild potato</name>
    <name type="synonym">Commerson's nightshade</name>
    <dbReference type="NCBI Taxonomy" id="4109"/>
    <lineage>
        <taxon>Eukaryota</taxon>
        <taxon>Viridiplantae</taxon>
        <taxon>Streptophyta</taxon>
        <taxon>Embryophyta</taxon>
        <taxon>Tracheophyta</taxon>
        <taxon>Spermatophyta</taxon>
        <taxon>Magnoliopsida</taxon>
        <taxon>eudicotyledons</taxon>
        <taxon>Gunneridae</taxon>
        <taxon>Pentapetalae</taxon>
        <taxon>asterids</taxon>
        <taxon>lamiids</taxon>
        <taxon>Solanales</taxon>
        <taxon>Solanaceae</taxon>
        <taxon>Solanoideae</taxon>
        <taxon>Solaneae</taxon>
        <taxon>Solanum</taxon>
    </lineage>
</organism>
<protein>
    <recommendedName>
        <fullName evidence="4">Polyprotein protein</fullName>
    </recommendedName>
</protein>
<evidence type="ECO:0008006" key="4">
    <source>
        <dbReference type="Google" id="ProtNLM"/>
    </source>
</evidence>
<dbReference type="AlphaFoldDB" id="A0A9J5YKB1"/>
<keyword evidence="3" id="KW-1185">Reference proteome</keyword>
<evidence type="ECO:0000313" key="3">
    <source>
        <dbReference type="Proteomes" id="UP000824120"/>
    </source>
</evidence>
<feature type="compositionally biased region" description="Acidic residues" evidence="1">
    <location>
        <begin position="91"/>
        <end position="103"/>
    </location>
</feature>
<accession>A0A9J5YKB1</accession>
<dbReference type="EMBL" id="JACXVP010000006">
    <property type="protein sequence ID" value="KAG5599390.1"/>
    <property type="molecule type" value="Genomic_DNA"/>
</dbReference>
<proteinExistence type="predicted"/>
<reference evidence="2 3" key="1">
    <citation type="submission" date="2020-09" db="EMBL/GenBank/DDBJ databases">
        <title>De no assembly of potato wild relative species, Solanum commersonii.</title>
        <authorList>
            <person name="Cho K."/>
        </authorList>
    </citation>
    <scope>NUCLEOTIDE SEQUENCE [LARGE SCALE GENOMIC DNA]</scope>
    <source>
        <strain evidence="2">LZ3.2</strain>
        <tissue evidence="2">Leaf</tissue>
    </source>
</reference>
<sequence length="149" mass="15948">MIESIIVAALIPLRASIDTLTTRVEACESRHGETLEVTTLKVEVVDLRKDVDYLKSTYFTSLLEAADDMDALATFEIPSATTKDVHRDDLVADESEAETDEEKIETSLIETSMAAPSGSGTIDVTPGTDAHDQTVVTEGIDASTDGATI</sequence>
<comment type="caution">
    <text evidence="2">The sequence shown here is derived from an EMBL/GenBank/DDBJ whole genome shotgun (WGS) entry which is preliminary data.</text>
</comment>
<name>A0A9J5YKB1_SOLCO</name>
<evidence type="ECO:0000313" key="2">
    <source>
        <dbReference type="EMBL" id="KAG5599390.1"/>
    </source>
</evidence>
<dbReference type="OrthoDB" id="1328509at2759"/>